<reference evidence="2 3" key="1">
    <citation type="submission" date="2016-10" db="EMBL/GenBank/DDBJ databases">
        <authorList>
            <person name="de Groot N.N."/>
        </authorList>
    </citation>
    <scope>NUCLEOTIDE SEQUENCE [LARGE SCALE GENOMIC DNA]</scope>
    <source>
        <strain evidence="2 3">DSM 7343</strain>
    </source>
</reference>
<dbReference type="Proteomes" id="UP000199409">
    <property type="component" value="Unassembled WGS sequence"/>
</dbReference>
<name>A0A1H4CAD1_9BACT</name>
<accession>A0A1H4CAD1</accession>
<evidence type="ECO:0000313" key="2">
    <source>
        <dbReference type="EMBL" id="SEA57293.1"/>
    </source>
</evidence>
<keyword evidence="1" id="KW-0732">Signal</keyword>
<sequence>MRVKFCAKSLLSLLLLFMSVAVGFCASSYDRELIVQDKTRAMQVESVFKELMAAYEDEDARSFLDYVSDERFRQDYITFTDALYSDFRNYEIHQVDYWIDKVVPDNVKQFLFVHWEKRYESLDDGRQITQKGVSRFLFDEVEGDYLLIELAGNQLFGASLPEWVQEVSPISGQEVTAVVAEPGAVCDAQHLNLCDGSNCAFNGGYWYDNSCHQTPYSPAAVCDSQHLELCDGANCSSNGGYWYDNSCHQTPQGQADLRVQVIDLLDDQVYFVVYNDGTVASTSCTLHGIEVPVVAVSAPSEVTMEIGPIAAGSSFSGMLTGIFPPGVLTIDSTDVVSESNESNNATSYNY</sequence>
<feature type="chain" id="PRO_5011662149" description="CARDB domain-containing protein" evidence="1">
    <location>
        <begin position="24"/>
        <end position="350"/>
    </location>
</feature>
<evidence type="ECO:0008006" key="4">
    <source>
        <dbReference type="Google" id="ProtNLM"/>
    </source>
</evidence>
<gene>
    <name evidence="2" type="ORF">SAMN05660420_02518</name>
</gene>
<evidence type="ECO:0000256" key="1">
    <source>
        <dbReference type="SAM" id="SignalP"/>
    </source>
</evidence>
<feature type="signal peptide" evidence="1">
    <location>
        <begin position="1"/>
        <end position="23"/>
    </location>
</feature>
<dbReference type="RefSeq" id="WP_092349086.1">
    <property type="nucleotide sequence ID" value="NZ_FNQN01000007.1"/>
</dbReference>
<dbReference type="OrthoDB" id="9899779at2"/>
<protein>
    <recommendedName>
        <fullName evidence="4">CARDB domain-containing protein</fullName>
    </recommendedName>
</protein>
<organism evidence="2 3">
    <name type="scientific">Desulfuromusa kysingii</name>
    <dbReference type="NCBI Taxonomy" id="37625"/>
    <lineage>
        <taxon>Bacteria</taxon>
        <taxon>Pseudomonadati</taxon>
        <taxon>Thermodesulfobacteriota</taxon>
        <taxon>Desulfuromonadia</taxon>
        <taxon>Desulfuromonadales</taxon>
        <taxon>Geopsychrobacteraceae</taxon>
        <taxon>Desulfuromusa</taxon>
    </lineage>
</organism>
<keyword evidence="3" id="KW-1185">Reference proteome</keyword>
<evidence type="ECO:0000313" key="3">
    <source>
        <dbReference type="Proteomes" id="UP000199409"/>
    </source>
</evidence>
<dbReference type="STRING" id="37625.SAMN05660420_02518"/>
<dbReference type="EMBL" id="FNQN01000007">
    <property type="protein sequence ID" value="SEA57293.1"/>
    <property type="molecule type" value="Genomic_DNA"/>
</dbReference>
<proteinExistence type="predicted"/>
<dbReference type="AlphaFoldDB" id="A0A1H4CAD1"/>